<dbReference type="EMBL" id="CP002830">
    <property type="protein sequence ID" value="AEI61965.1"/>
    <property type="molecule type" value="Genomic_DNA"/>
</dbReference>
<dbReference type="InterPro" id="IPR002577">
    <property type="entry name" value="HTH_HxlR"/>
</dbReference>
<protein>
    <submittedName>
        <fullName evidence="5">Putative transcriptional regulator</fullName>
    </submittedName>
</protein>
<sequence>MTAASGIEDAIQMLEGRWKLVILFHLFGGKTRRFSELERAIPAISQKMLIQQLRQLEQDGIVARIVHAQVPPKVEYHLTEWGQSLCPALDELLTWAEKRPTPKRRRRPARA</sequence>
<feature type="domain" description="HTH hxlR-type" evidence="4">
    <location>
        <begin position="4"/>
        <end position="104"/>
    </location>
</feature>
<proteinExistence type="predicted"/>
<dbReference type="Proteomes" id="UP000000488">
    <property type="component" value="Chromosome"/>
</dbReference>
<dbReference type="HOGENOM" id="CLU_111585_5_2_7"/>
<dbReference type="InterPro" id="IPR036388">
    <property type="entry name" value="WH-like_DNA-bd_sf"/>
</dbReference>
<dbReference type="InterPro" id="IPR036390">
    <property type="entry name" value="WH_DNA-bd_sf"/>
</dbReference>
<dbReference type="Gene3D" id="1.10.10.10">
    <property type="entry name" value="Winged helix-like DNA-binding domain superfamily/Winged helix DNA-binding domain"/>
    <property type="match status" value="1"/>
</dbReference>
<dbReference type="STRING" id="483219.LILAB_00145"/>
<dbReference type="PANTHER" id="PTHR33204">
    <property type="entry name" value="TRANSCRIPTIONAL REGULATOR, MARR FAMILY"/>
    <property type="match status" value="1"/>
</dbReference>
<organism evidence="5 6">
    <name type="scientific">Myxococcus fulvus (strain ATCC BAA-855 / HW-1)</name>
    <dbReference type="NCBI Taxonomy" id="483219"/>
    <lineage>
        <taxon>Bacteria</taxon>
        <taxon>Pseudomonadati</taxon>
        <taxon>Myxococcota</taxon>
        <taxon>Myxococcia</taxon>
        <taxon>Myxococcales</taxon>
        <taxon>Cystobacterineae</taxon>
        <taxon>Myxococcaceae</taxon>
        <taxon>Myxococcus</taxon>
    </lineage>
</organism>
<gene>
    <name evidence="5" type="ordered locus">LILAB_00145</name>
</gene>
<evidence type="ECO:0000313" key="6">
    <source>
        <dbReference type="Proteomes" id="UP000000488"/>
    </source>
</evidence>
<reference evidence="5 6" key="1">
    <citation type="journal article" date="2011" name="J. Bacteriol.">
        <title>Genome sequence of the halotolerant marine bacterium Myxococcus fulvus HW-1.</title>
        <authorList>
            <person name="Li Z.F."/>
            <person name="Li X."/>
            <person name="Liu H."/>
            <person name="Liu X."/>
            <person name="Han K."/>
            <person name="Wu Z.H."/>
            <person name="Hu W."/>
            <person name="Li F.F."/>
            <person name="Li Y.Z."/>
        </authorList>
    </citation>
    <scope>NUCLEOTIDE SEQUENCE [LARGE SCALE GENOMIC DNA]</scope>
    <source>
        <strain evidence="6">ATCC BAA-855 / HW-1</strain>
    </source>
</reference>
<evidence type="ECO:0000256" key="2">
    <source>
        <dbReference type="ARBA" id="ARBA00023125"/>
    </source>
</evidence>
<dbReference type="eggNOG" id="COG1733">
    <property type="taxonomic scope" value="Bacteria"/>
</dbReference>
<evidence type="ECO:0000256" key="1">
    <source>
        <dbReference type="ARBA" id="ARBA00023015"/>
    </source>
</evidence>
<name>F8C789_MYXFH</name>
<dbReference type="GO" id="GO:0003677">
    <property type="term" value="F:DNA binding"/>
    <property type="evidence" value="ECO:0007669"/>
    <property type="project" value="UniProtKB-KW"/>
</dbReference>
<keyword evidence="2" id="KW-0238">DNA-binding</keyword>
<dbReference type="PANTHER" id="PTHR33204:SF29">
    <property type="entry name" value="TRANSCRIPTIONAL REGULATOR"/>
    <property type="match status" value="1"/>
</dbReference>
<accession>F8C789</accession>
<dbReference type="Pfam" id="PF01638">
    <property type="entry name" value="HxlR"/>
    <property type="match status" value="1"/>
</dbReference>
<dbReference type="SUPFAM" id="SSF46785">
    <property type="entry name" value="Winged helix' DNA-binding domain"/>
    <property type="match status" value="1"/>
</dbReference>
<evidence type="ECO:0000256" key="3">
    <source>
        <dbReference type="ARBA" id="ARBA00023163"/>
    </source>
</evidence>
<dbReference type="KEGG" id="mfu:LILAB_00145"/>
<evidence type="ECO:0000313" key="5">
    <source>
        <dbReference type="EMBL" id="AEI61965.1"/>
    </source>
</evidence>
<keyword evidence="1" id="KW-0805">Transcription regulation</keyword>
<keyword evidence="3" id="KW-0804">Transcription</keyword>
<evidence type="ECO:0000259" key="4">
    <source>
        <dbReference type="PROSITE" id="PS51118"/>
    </source>
</evidence>
<dbReference type="PROSITE" id="PS51118">
    <property type="entry name" value="HTH_HXLR"/>
    <property type="match status" value="1"/>
</dbReference>
<dbReference type="AlphaFoldDB" id="F8C789"/>